<name>A0A2K1KAS2_PHYPA</name>
<accession>A0A2K1KAS2</accession>
<protein>
    <recommendedName>
        <fullName evidence="3">TPM domain-containing protein</fullName>
    </recommendedName>
</protein>
<dbReference type="Pfam" id="PF04536">
    <property type="entry name" value="TPM_phosphatase"/>
    <property type="match status" value="1"/>
</dbReference>
<evidence type="ECO:0000256" key="2">
    <source>
        <dbReference type="SAM" id="Phobius"/>
    </source>
</evidence>
<dbReference type="GO" id="GO:0010206">
    <property type="term" value="P:photosystem II repair"/>
    <property type="evidence" value="ECO:0000318"/>
    <property type="project" value="GO_Central"/>
</dbReference>
<dbReference type="Gramene" id="Pp3c7_6980V3.2">
    <property type="protein sequence ID" value="Pp3c7_6980V3.2"/>
    <property type="gene ID" value="Pp3c7_6980"/>
</dbReference>
<dbReference type="PaxDb" id="3218-PP1S42_208V6.1"/>
<feature type="region of interest" description="Disordered" evidence="1">
    <location>
        <begin position="1"/>
        <end position="31"/>
    </location>
</feature>
<dbReference type="RefSeq" id="XP_024380967.1">
    <property type="nucleotide sequence ID" value="XM_024525199.2"/>
</dbReference>
<evidence type="ECO:0000313" key="5">
    <source>
        <dbReference type="EnsemblPlants" id="Pp3c7_6980V3.1"/>
    </source>
</evidence>
<keyword evidence="6" id="KW-1185">Reference proteome</keyword>
<keyword evidence="2" id="KW-0472">Membrane</keyword>
<feature type="transmembrane region" description="Helical" evidence="2">
    <location>
        <begin position="271"/>
        <end position="292"/>
    </location>
</feature>
<dbReference type="InterPro" id="IPR007621">
    <property type="entry name" value="TPM_dom"/>
</dbReference>
<dbReference type="EnsemblPlants" id="Pp3c7_6980V3.1">
    <property type="protein sequence ID" value="Pp3c7_6980V3.1"/>
    <property type="gene ID" value="Pp3c7_6980"/>
</dbReference>
<dbReference type="GO" id="GO:0003993">
    <property type="term" value="F:acid phosphatase activity"/>
    <property type="evidence" value="ECO:0000318"/>
    <property type="project" value="GO_Central"/>
</dbReference>
<evidence type="ECO:0000313" key="6">
    <source>
        <dbReference type="Proteomes" id="UP000006727"/>
    </source>
</evidence>
<dbReference type="OrthoDB" id="5645at2759"/>
<proteinExistence type="predicted"/>
<dbReference type="GeneID" id="112284869"/>
<dbReference type="Proteomes" id="UP000006727">
    <property type="component" value="Chromosome 7"/>
</dbReference>
<evidence type="ECO:0000313" key="4">
    <source>
        <dbReference type="EMBL" id="PNR50873.1"/>
    </source>
</evidence>
<dbReference type="AlphaFoldDB" id="A0A2K1KAS2"/>
<dbReference type="PANTHER" id="PTHR30373:SF2">
    <property type="entry name" value="UPF0603 PROTEIN YGCG"/>
    <property type="match status" value="1"/>
</dbReference>
<feature type="domain" description="TPM" evidence="3">
    <location>
        <begin position="112"/>
        <end position="236"/>
    </location>
</feature>
<reference evidence="4 6" key="1">
    <citation type="journal article" date="2008" name="Science">
        <title>The Physcomitrella genome reveals evolutionary insights into the conquest of land by plants.</title>
        <authorList>
            <person name="Rensing S."/>
            <person name="Lang D."/>
            <person name="Zimmer A."/>
            <person name="Terry A."/>
            <person name="Salamov A."/>
            <person name="Shapiro H."/>
            <person name="Nishiyama T."/>
            <person name="Perroud P.-F."/>
            <person name="Lindquist E."/>
            <person name="Kamisugi Y."/>
            <person name="Tanahashi T."/>
            <person name="Sakakibara K."/>
            <person name="Fujita T."/>
            <person name="Oishi K."/>
            <person name="Shin-I T."/>
            <person name="Kuroki Y."/>
            <person name="Toyoda A."/>
            <person name="Suzuki Y."/>
            <person name="Hashimoto A."/>
            <person name="Yamaguchi K."/>
            <person name="Sugano A."/>
            <person name="Kohara Y."/>
            <person name="Fujiyama A."/>
            <person name="Anterola A."/>
            <person name="Aoki S."/>
            <person name="Ashton N."/>
            <person name="Barbazuk W.B."/>
            <person name="Barker E."/>
            <person name="Bennetzen J."/>
            <person name="Bezanilla M."/>
            <person name="Blankenship R."/>
            <person name="Cho S.H."/>
            <person name="Dutcher S."/>
            <person name="Estelle M."/>
            <person name="Fawcett J.A."/>
            <person name="Gundlach H."/>
            <person name="Hanada K."/>
            <person name="Heyl A."/>
            <person name="Hicks K.A."/>
            <person name="Hugh J."/>
            <person name="Lohr M."/>
            <person name="Mayer K."/>
            <person name="Melkozernov A."/>
            <person name="Murata T."/>
            <person name="Nelson D."/>
            <person name="Pils B."/>
            <person name="Prigge M."/>
            <person name="Reiss B."/>
            <person name="Renner T."/>
            <person name="Rombauts S."/>
            <person name="Rushton P."/>
            <person name="Sanderfoot A."/>
            <person name="Schween G."/>
            <person name="Shiu S.-H."/>
            <person name="Stueber K."/>
            <person name="Theodoulou F.L."/>
            <person name="Tu H."/>
            <person name="Van de Peer Y."/>
            <person name="Verrier P.J."/>
            <person name="Waters E."/>
            <person name="Wood A."/>
            <person name="Yang L."/>
            <person name="Cove D."/>
            <person name="Cuming A."/>
            <person name="Hasebe M."/>
            <person name="Lucas S."/>
            <person name="Mishler D.B."/>
            <person name="Reski R."/>
            <person name="Grigoriev I."/>
            <person name="Quatrano R.S."/>
            <person name="Boore J.L."/>
        </authorList>
    </citation>
    <scope>NUCLEOTIDE SEQUENCE [LARGE SCALE GENOMIC DNA]</scope>
    <source>
        <strain evidence="5 6">cv. Gransden 2004</strain>
    </source>
</reference>
<keyword evidence="2" id="KW-1133">Transmembrane helix</keyword>
<evidence type="ECO:0000256" key="1">
    <source>
        <dbReference type="SAM" id="MobiDB-lite"/>
    </source>
</evidence>
<dbReference type="OMA" id="IPMVTYF"/>
<reference evidence="4 6" key="2">
    <citation type="journal article" date="2018" name="Plant J.">
        <title>The Physcomitrella patens chromosome-scale assembly reveals moss genome structure and evolution.</title>
        <authorList>
            <person name="Lang D."/>
            <person name="Ullrich K.K."/>
            <person name="Murat F."/>
            <person name="Fuchs J."/>
            <person name="Jenkins J."/>
            <person name="Haas F.B."/>
            <person name="Piednoel M."/>
            <person name="Gundlach H."/>
            <person name="Van Bel M."/>
            <person name="Meyberg R."/>
            <person name="Vives C."/>
            <person name="Morata J."/>
            <person name="Symeonidi A."/>
            <person name="Hiss M."/>
            <person name="Muchero W."/>
            <person name="Kamisugi Y."/>
            <person name="Saleh O."/>
            <person name="Blanc G."/>
            <person name="Decker E.L."/>
            <person name="van Gessel N."/>
            <person name="Grimwood J."/>
            <person name="Hayes R.D."/>
            <person name="Graham S.W."/>
            <person name="Gunter L.E."/>
            <person name="McDaniel S.F."/>
            <person name="Hoernstein S.N.W."/>
            <person name="Larsson A."/>
            <person name="Li F.W."/>
            <person name="Perroud P.F."/>
            <person name="Phillips J."/>
            <person name="Ranjan P."/>
            <person name="Rokshar D.S."/>
            <person name="Rothfels C.J."/>
            <person name="Schneider L."/>
            <person name="Shu S."/>
            <person name="Stevenson D.W."/>
            <person name="Thummler F."/>
            <person name="Tillich M."/>
            <person name="Villarreal Aguilar J.C."/>
            <person name="Widiez T."/>
            <person name="Wong G.K."/>
            <person name="Wymore A."/>
            <person name="Zhang Y."/>
            <person name="Zimmer A.D."/>
            <person name="Quatrano R.S."/>
            <person name="Mayer K.F.X."/>
            <person name="Goodstein D."/>
            <person name="Casacuberta J.M."/>
            <person name="Vandepoele K."/>
            <person name="Reski R."/>
            <person name="Cuming A.C."/>
            <person name="Tuskan G.A."/>
            <person name="Maumus F."/>
            <person name="Salse J."/>
            <person name="Schmutz J."/>
            <person name="Rensing S.A."/>
        </authorList>
    </citation>
    <scope>NUCLEOTIDE SEQUENCE [LARGE SCALE GENOMIC DNA]</scope>
    <source>
        <strain evidence="5 6">cv. Gransden 2004</strain>
    </source>
</reference>
<organism evidence="4">
    <name type="scientific">Physcomitrium patens</name>
    <name type="common">Spreading-leaved earth moss</name>
    <name type="synonym">Physcomitrella patens</name>
    <dbReference type="NCBI Taxonomy" id="3218"/>
    <lineage>
        <taxon>Eukaryota</taxon>
        <taxon>Viridiplantae</taxon>
        <taxon>Streptophyta</taxon>
        <taxon>Embryophyta</taxon>
        <taxon>Bryophyta</taxon>
        <taxon>Bryophytina</taxon>
        <taxon>Bryopsida</taxon>
        <taxon>Funariidae</taxon>
        <taxon>Funariales</taxon>
        <taxon>Funariaceae</taxon>
        <taxon>Physcomitrium</taxon>
    </lineage>
</organism>
<dbReference type="Gene3D" id="3.10.310.50">
    <property type="match status" value="1"/>
</dbReference>
<dbReference type="Gramene" id="Pp3c7_6980V3.1">
    <property type="protein sequence ID" value="Pp3c7_6980V3.1"/>
    <property type="gene ID" value="Pp3c7_6980"/>
</dbReference>
<dbReference type="STRING" id="3218.A0A2K1KAS2"/>
<reference evidence="5" key="3">
    <citation type="submission" date="2020-12" db="UniProtKB">
        <authorList>
            <consortium name="EnsemblPlants"/>
        </authorList>
    </citation>
    <scope>IDENTIFICATION</scope>
</reference>
<sequence>MLAKVMTRGSSTLLGSASSVAPSKETPVTPFLGTSVPSLSTGALKKNPQCNLAMSATKASLGDSLSKVKAAVGTGLTALALSAVMNFGPSVAPSEASEFNVLNEGPPTENFVVDDANVLNRVTKSDLKRLLRDVEERKGYHINIITLRKLTSKADSFEFADAILEKWYPTLEEGNNKGIVLLVTTQKEGAVTGGPAFTQAVGDKILEAVTAENLPVLATDEKYNEAIYSTAKRLVAAIDGLEDVGGPSFKENKRESNFKSKEETESKRGQFSLVVGGLLVIAFVVPMAQYYAYVSKK</sequence>
<evidence type="ECO:0000259" key="3">
    <source>
        <dbReference type="Pfam" id="PF04536"/>
    </source>
</evidence>
<dbReference type="EnsemblPlants" id="Pp3c7_6980V3.2">
    <property type="protein sequence ID" value="Pp3c7_6980V3.2"/>
    <property type="gene ID" value="Pp3c7_6980"/>
</dbReference>
<dbReference type="EMBL" id="ABEU02000007">
    <property type="protein sequence ID" value="PNR50873.1"/>
    <property type="molecule type" value="Genomic_DNA"/>
</dbReference>
<dbReference type="PANTHER" id="PTHR30373">
    <property type="entry name" value="UPF0603 PROTEIN YGCG"/>
    <property type="match status" value="1"/>
</dbReference>
<feature type="compositionally biased region" description="Polar residues" evidence="1">
    <location>
        <begin position="8"/>
        <end position="21"/>
    </location>
</feature>
<keyword evidence="2" id="KW-0812">Transmembrane</keyword>
<gene>
    <name evidence="5" type="primary">LOC112284869</name>
    <name evidence="4" type="ORF">PHYPA_010059</name>
</gene>